<evidence type="ECO:0008006" key="5">
    <source>
        <dbReference type="Google" id="ProtNLM"/>
    </source>
</evidence>
<dbReference type="OrthoDB" id="79514at2759"/>
<dbReference type="EMBL" id="KI913986">
    <property type="protein sequence ID" value="ETV94292.1"/>
    <property type="molecule type" value="Genomic_DNA"/>
</dbReference>
<dbReference type="GeneID" id="20088998"/>
<keyword evidence="2" id="KW-0866">Nonsense-mediated mRNA decay</keyword>
<gene>
    <name evidence="4" type="ORF">H310_11948</name>
</gene>
<organism evidence="4">
    <name type="scientific">Aphanomyces invadans</name>
    <dbReference type="NCBI Taxonomy" id="157072"/>
    <lineage>
        <taxon>Eukaryota</taxon>
        <taxon>Sar</taxon>
        <taxon>Stramenopiles</taxon>
        <taxon>Oomycota</taxon>
        <taxon>Saprolegniomycetes</taxon>
        <taxon>Saprolegniales</taxon>
        <taxon>Verrucalvaceae</taxon>
        <taxon>Aphanomyces</taxon>
    </lineage>
</organism>
<accession>A0A024TLR6</accession>
<evidence type="ECO:0000256" key="2">
    <source>
        <dbReference type="ARBA" id="ARBA00023161"/>
    </source>
</evidence>
<feature type="region of interest" description="Disordered" evidence="3">
    <location>
        <begin position="1"/>
        <end position="46"/>
    </location>
</feature>
<dbReference type="eggNOG" id="KOG4181">
    <property type="taxonomic scope" value="Eukaryota"/>
</dbReference>
<reference evidence="4" key="1">
    <citation type="submission" date="2013-12" db="EMBL/GenBank/DDBJ databases">
        <title>The Genome Sequence of Aphanomyces invadans NJM9701.</title>
        <authorList>
            <consortium name="The Broad Institute Genomics Platform"/>
            <person name="Russ C."/>
            <person name="Tyler B."/>
            <person name="van West P."/>
            <person name="Dieguez-Uribeondo J."/>
            <person name="Young S.K."/>
            <person name="Zeng Q."/>
            <person name="Gargeya S."/>
            <person name="Fitzgerald M."/>
            <person name="Abouelleil A."/>
            <person name="Alvarado L."/>
            <person name="Chapman S.B."/>
            <person name="Gainer-Dewar J."/>
            <person name="Goldberg J."/>
            <person name="Griggs A."/>
            <person name="Gujja S."/>
            <person name="Hansen M."/>
            <person name="Howarth C."/>
            <person name="Imamovic A."/>
            <person name="Ireland A."/>
            <person name="Larimer J."/>
            <person name="McCowan C."/>
            <person name="Murphy C."/>
            <person name="Pearson M."/>
            <person name="Poon T.W."/>
            <person name="Priest M."/>
            <person name="Roberts A."/>
            <person name="Saif S."/>
            <person name="Shea T."/>
            <person name="Sykes S."/>
            <person name="Wortman J."/>
            <person name="Nusbaum C."/>
            <person name="Birren B."/>
        </authorList>
    </citation>
    <scope>NUCLEOTIDE SEQUENCE [LARGE SCALE GENOMIC DNA]</scope>
    <source>
        <strain evidence="4">NJM9701</strain>
    </source>
</reference>
<dbReference type="VEuPathDB" id="FungiDB:H310_11948"/>
<dbReference type="RefSeq" id="XP_008877054.1">
    <property type="nucleotide sequence ID" value="XM_008878832.1"/>
</dbReference>
<comment type="similarity">
    <text evidence="1">Belongs to the SMG9 family.</text>
</comment>
<dbReference type="PANTHER" id="PTHR14270">
    <property type="entry name" value="NONSENSE-MEDIATED MRNA DECAY FACTOR SMG9"/>
    <property type="match status" value="1"/>
</dbReference>
<feature type="region of interest" description="Disordered" evidence="3">
    <location>
        <begin position="73"/>
        <end position="115"/>
    </location>
</feature>
<protein>
    <recommendedName>
        <fullName evidence="5">Protein SMG9</fullName>
    </recommendedName>
</protein>
<name>A0A024TLR6_9STRA</name>
<evidence type="ECO:0000256" key="1">
    <source>
        <dbReference type="ARBA" id="ARBA00007712"/>
    </source>
</evidence>
<dbReference type="PANTHER" id="PTHR14270:SF0">
    <property type="entry name" value="NONSENSE-MEDIATED MRNA DECAY FACTOR SMG9"/>
    <property type="match status" value="1"/>
</dbReference>
<dbReference type="SUPFAM" id="SSF52540">
    <property type="entry name" value="P-loop containing nucleoside triphosphate hydrolases"/>
    <property type="match status" value="1"/>
</dbReference>
<dbReference type="STRING" id="157072.A0A024TLR6"/>
<dbReference type="AlphaFoldDB" id="A0A024TLR6"/>
<evidence type="ECO:0000313" key="4">
    <source>
        <dbReference type="EMBL" id="ETV94292.1"/>
    </source>
</evidence>
<sequence>MDDNPTPKPRRGNGAATSKGKPKGGRGGTNASGTNTRGVPVAAVAPTILRPQVSTTIFTPDMPRQQLLFTSSATPQKLFNPKEDPASPPAPMLPRSSQPGNRGKASPTIPSMDRLSMRSTSLFVAPGPNESTATSFDRWKLVTPQMQHCAVDSVPVRCRDMTQFVVVGCVGLEGVGKSTIMSILNGHDPFGNTPSASLDTTFPIQSHDTVLHGCHETTGIDVCVTSDNVILLDSQPLLSTSMLVDMVSQHDSPKFGALALDHQIQLTSLHILTYLLSVCHHLIVVHDHLDEPDLWQLLHLAQLIKSRQAAADATSASTNSPSVAKLIFLANKMSPLAPSQLARHSLHLHQLFAQTSSSTSTAPATCATIVEGGGSISVMTMPSLTTGAPSNKDAATDAINTLRSNVAQLPRVHPTTATDLPPTATFFDWVQYSSRQFEAIRQPMVDYARLLHKIASSK</sequence>
<proteinExistence type="inferred from homology"/>
<dbReference type="InterPro" id="IPR027417">
    <property type="entry name" value="P-loop_NTPase"/>
</dbReference>
<evidence type="ECO:0000256" key="3">
    <source>
        <dbReference type="SAM" id="MobiDB-lite"/>
    </source>
</evidence>
<dbReference type="InterPro" id="IPR039177">
    <property type="entry name" value="SMG9"/>
</dbReference>
<dbReference type="GO" id="GO:0000184">
    <property type="term" value="P:nuclear-transcribed mRNA catabolic process, nonsense-mediated decay"/>
    <property type="evidence" value="ECO:0007669"/>
    <property type="project" value="UniProtKB-KW"/>
</dbReference>